<keyword evidence="4" id="KW-0809">Transit peptide</keyword>
<evidence type="ECO:0000256" key="8">
    <source>
        <dbReference type="ARBA" id="ARBA00074576"/>
    </source>
</evidence>
<reference evidence="12" key="1">
    <citation type="submission" date="2024-04" db="EMBL/GenBank/DDBJ databases">
        <title>Salinicola lusitanus LLJ914,a marine bacterium isolated from the Okinawa Trough.</title>
        <authorList>
            <person name="Li J."/>
        </authorList>
    </citation>
    <scope>NUCLEOTIDE SEQUENCE [LARGE SCALE GENOMIC DNA]</scope>
</reference>
<dbReference type="GO" id="GO:0006086">
    <property type="term" value="P:pyruvate decarboxylation to acetyl-CoA"/>
    <property type="evidence" value="ECO:0007669"/>
    <property type="project" value="TreeGrafter"/>
</dbReference>
<dbReference type="CDD" id="cd02000">
    <property type="entry name" value="TPP_E1_PDC_ADC_BCADC"/>
    <property type="match status" value="1"/>
</dbReference>
<dbReference type="SUPFAM" id="SSF52518">
    <property type="entry name" value="Thiamin diphosphate-binding fold (THDP-binding)"/>
    <property type="match status" value="1"/>
</dbReference>
<sequence length="376" mass="41786">MLTVLSEAICKSRALSLAVPLVSKPFKDFNEEATFDTKKCELHGLVDGPPDSAVLTRDQGLRLFRWMQTIRFMQQKVQQLYTQKLVRGPCHLYLGQEACAVGIEAAIDQTDHLITSYRVHGFTFTRGVSVREILTEITGRRGGVSKGRGGPMHMYAPYFYGGIGIVGAQVSLGAGIALACQYQSSDQISVAVYGDGAANQGQLFEVFNMAALWKLPCVFVCENNGYAKGRLWSERRPADGMDVLSVREATKFAKNYCRSGKGPIILELKTQRYCGHLASDVDTSNRSPAEIEEQYRSDPISRLREQMLCTNMASAEEFQQIDFEILEEMEAAAEFAVSNPEPSLDDLCNCVYHNSPSLQVRGLHPWAKLMSADKER</sequence>
<evidence type="ECO:0000256" key="9">
    <source>
        <dbReference type="ARBA" id="ARBA00075430"/>
    </source>
</evidence>
<comment type="subunit">
    <text evidence="7">Heterotetramer of two PDHA2 and two PDHB subunits. The heterotetramer interacts with DLAT, and is part of the multimeric pyruvate dehydrogenase complex that contains multiple copies of pyruvate dehydrogenase (E1), dihydrolipoamide acetyltransferase (DLAT, E2) and lipoamide dehydrogenase (DLD, E3). These subunits are bound to an inner core composed of about 48 DLAT and 12 PDHX molecules.</text>
</comment>
<evidence type="ECO:0000313" key="12">
    <source>
        <dbReference type="Proteomes" id="UP001460270"/>
    </source>
</evidence>
<feature type="domain" description="Dehydrogenase E1 component" evidence="10">
    <location>
        <begin position="239"/>
        <end position="343"/>
    </location>
</feature>
<comment type="cofactor">
    <cofactor evidence="1">
        <name>thiamine diphosphate</name>
        <dbReference type="ChEBI" id="CHEBI:58937"/>
    </cofactor>
</comment>
<keyword evidence="12" id="KW-1185">Reference proteome</keyword>
<accession>A0AAW0N3E0</accession>
<dbReference type="EMBL" id="JBBPFD010000020">
    <property type="protein sequence ID" value="KAK7884155.1"/>
    <property type="molecule type" value="Genomic_DNA"/>
</dbReference>
<dbReference type="InterPro" id="IPR001017">
    <property type="entry name" value="DH_E1"/>
</dbReference>
<name>A0AAW0N3E0_9GOBI</name>
<feature type="domain" description="Dehydrogenase E1 component" evidence="10">
    <location>
        <begin position="67"/>
        <end position="229"/>
    </location>
</feature>
<protein>
    <recommendedName>
        <fullName evidence="8">Pyruvate dehydrogenase E1 component subunit alpha, testis-specific form, mitochondrial</fullName>
        <ecNumber evidence="3">1.2.4.1</ecNumber>
    </recommendedName>
    <alternativeName>
        <fullName evidence="9">PDHE1-A type II</fullName>
    </alternativeName>
</protein>
<organism evidence="11 12">
    <name type="scientific">Mugilogobius chulae</name>
    <name type="common">yellowstripe goby</name>
    <dbReference type="NCBI Taxonomy" id="88201"/>
    <lineage>
        <taxon>Eukaryota</taxon>
        <taxon>Metazoa</taxon>
        <taxon>Chordata</taxon>
        <taxon>Craniata</taxon>
        <taxon>Vertebrata</taxon>
        <taxon>Euteleostomi</taxon>
        <taxon>Actinopterygii</taxon>
        <taxon>Neopterygii</taxon>
        <taxon>Teleostei</taxon>
        <taxon>Neoteleostei</taxon>
        <taxon>Acanthomorphata</taxon>
        <taxon>Gobiaria</taxon>
        <taxon>Gobiiformes</taxon>
        <taxon>Gobioidei</taxon>
        <taxon>Gobiidae</taxon>
        <taxon>Gobionellinae</taxon>
        <taxon>Mugilogobius</taxon>
    </lineage>
</organism>
<dbReference type="Pfam" id="PF00676">
    <property type="entry name" value="E1_dh"/>
    <property type="match status" value="2"/>
</dbReference>
<evidence type="ECO:0000313" key="11">
    <source>
        <dbReference type="EMBL" id="KAK7884155.1"/>
    </source>
</evidence>
<evidence type="ECO:0000256" key="2">
    <source>
        <dbReference type="ARBA" id="ARBA00003754"/>
    </source>
</evidence>
<dbReference type="PANTHER" id="PTHR11516:SF60">
    <property type="entry name" value="PYRUVATE DEHYDROGENASE E1 COMPONENT SUBUNIT ALPHA"/>
    <property type="match status" value="1"/>
</dbReference>
<comment type="caution">
    <text evidence="11">The sequence shown here is derived from an EMBL/GenBank/DDBJ whole genome shotgun (WGS) entry which is preliminary data.</text>
</comment>
<dbReference type="Gene3D" id="3.40.50.970">
    <property type="match status" value="1"/>
</dbReference>
<evidence type="ECO:0000256" key="6">
    <source>
        <dbReference type="ARBA" id="ARBA00023052"/>
    </source>
</evidence>
<dbReference type="PANTHER" id="PTHR11516">
    <property type="entry name" value="PYRUVATE DEHYDROGENASE E1 COMPONENT, ALPHA SUBUNIT BACTERIAL AND ORGANELLAR"/>
    <property type="match status" value="1"/>
</dbReference>
<dbReference type="Proteomes" id="UP001460270">
    <property type="component" value="Unassembled WGS sequence"/>
</dbReference>
<dbReference type="InterPro" id="IPR029061">
    <property type="entry name" value="THDP-binding"/>
</dbReference>
<proteinExistence type="predicted"/>
<gene>
    <name evidence="11" type="ORF">WMY93_027278</name>
</gene>
<dbReference type="EC" id="1.2.4.1" evidence="3"/>
<comment type="function">
    <text evidence="2">The pyruvate dehydrogenase complex catalyzes the overall conversion of pyruvate to acetyl-CoA and CO(2), and thereby links the glycolytic pathway to the tricarboxylic cycle.</text>
</comment>
<dbReference type="FunFam" id="3.40.50.970:FF:000013">
    <property type="entry name" value="Pyruvate dehydrogenase E1 component subunit alpha"/>
    <property type="match status" value="1"/>
</dbReference>
<dbReference type="AlphaFoldDB" id="A0AAW0N3E0"/>
<evidence type="ECO:0000256" key="5">
    <source>
        <dbReference type="ARBA" id="ARBA00023002"/>
    </source>
</evidence>
<evidence type="ECO:0000256" key="7">
    <source>
        <dbReference type="ARBA" id="ARBA00062595"/>
    </source>
</evidence>
<evidence type="ECO:0000256" key="3">
    <source>
        <dbReference type="ARBA" id="ARBA00012281"/>
    </source>
</evidence>
<evidence type="ECO:0000259" key="10">
    <source>
        <dbReference type="Pfam" id="PF00676"/>
    </source>
</evidence>
<evidence type="ECO:0000256" key="4">
    <source>
        <dbReference type="ARBA" id="ARBA00022946"/>
    </source>
</evidence>
<keyword evidence="5" id="KW-0560">Oxidoreductase</keyword>
<dbReference type="GO" id="GO:0004739">
    <property type="term" value="F:pyruvate dehydrogenase (acetyl-transferring) activity"/>
    <property type="evidence" value="ECO:0007669"/>
    <property type="project" value="UniProtKB-EC"/>
</dbReference>
<evidence type="ECO:0000256" key="1">
    <source>
        <dbReference type="ARBA" id="ARBA00001964"/>
    </source>
</evidence>
<dbReference type="InterPro" id="IPR050642">
    <property type="entry name" value="PDH_E1_Alpha_Subunit"/>
</dbReference>
<keyword evidence="6" id="KW-0786">Thiamine pyrophosphate</keyword>